<reference evidence="3 7" key="1">
    <citation type="submission" date="2018-08" db="EMBL/GenBank/DDBJ databases">
        <title>Draft genome of Streptococcus sp .nov. Z2.</title>
        <authorList>
            <person name="Tian Z."/>
        </authorList>
    </citation>
    <scope>NUCLEOTIDE SEQUENCE [LARGE SCALE GENOMIC DNA]</scope>
    <source>
        <strain evidence="3 7">Z2</strain>
    </source>
</reference>
<proteinExistence type="predicted"/>
<feature type="transmembrane region" description="Helical" evidence="1">
    <location>
        <begin position="32"/>
        <end position="53"/>
    </location>
</feature>
<evidence type="ECO:0000313" key="5">
    <source>
        <dbReference type="Proteomes" id="UP000246115"/>
    </source>
</evidence>
<sequence length="132" mass="14414">MGKLKFNGVMNAAVSLALSCVTLLLLKQGPDWSNFILPTAEGFVIAMFLTTVFPLERWGRSAAKKVSLPQMTGTLILTAFVNVTCITFILTFQQQPLTVGQLQLWAKTLPVFYLTAVTVSSLVAKVYLKGKS</sequence>
<reference evidence="2" key="4">
    <citation type="journal article" date="2019" name="Int. J. Syst. Evol. Microbiol.">
        <title>Streptococcus chenjunshii sp. nov. isolated from feces of Tibetan antelopes.</title>
        <authorList>
            <person name="Tian Z."/>
            <person name="Lu S."/>
            <person name="Jin D."/>
            <person name="Yang J."/>
            <person name="Pu J."/>
            <person name="Lai X.H."/>
            <person name="Bai X.N."/>
            <person name="Wu X.M."/>
            <person name="Li J."/>
            <person name="Wang S."/>
            <person name="Xu J."/>
        </authorList>
    </citation>
    <scope>NUCLEOTIDE SEQUENCE</scope>
    <source>
        <strain evidence="2">Z15</strain>
    </source>
</reference>
<dbReference type="RefSeq" id="WP_116878487.1">
    <property type="nucleotide sequence ID" value="NZ_CP031733.1"/>
</dbReference>
<keyword evidence="1" id="KW-1133">Transmembrane helix</keyword>
<evidence type="ECO:0000313" key="7">
    <source>
        <dbReference type="Proteomes" id="UP000264056"/>
    </source>
</evidence>
<reference evidence="5" key="3">
    <citation type="submission" date="2018-08" db="EMBL/GenBank/DDBJ databases">
        <title>Streptococcus chenjunshii sp. nov., isolated from stools sample of the Tibetan antelope in the Qinghai-Tibet plateau, China.</title>
        <authorList>
            <person name="Tian Z."/>
        </authorList>
    </citation>
    <scope>NUCLEOTIDE SEQUENCE [LARGE SCALE GENOMIC DNA]</scope>
    <source>
        <strain evidence="5">Z15</strain>
    </source>
</reference>
<name>A0A372KKS5_9STRE</name>
<evidence type="ECO:0000313" key="6">
    <source>
        <dbReference type="Proteomes" id="UP000262901"/>
    </source>
</evidence>
<evidence type="ECO:0000313" key="4">
    <source>
        <dbReference type="EMBL" id="RFU52875.1"/>
    </source>
</evidence>
<dbReference type="OrthoDB" id="2225473at2"/>
<accession>A0A372KKS5</accession>
<dbReference type="PROSITE" id="PS51257">
    <property type="entry name" value="PROKAR_LIPOPROTEIN"/>
    <property type="match status" value="1"/>
</dbReference>
<keyword evidence="1" id="KW-0812">Transmembrane</keyword>
<feature type="transmembrane region" description="Helical" evidence="1">
    <location>
        <begin position="104"/>
        <end position="128"/>
    </location>
</feature>
<keyword evidence="1" id="KW-0472">Membrane</keyword>
<gene>
    <name evidence="2" type="ORF">DDV21_003875</name>
    <name evidence="3" type="ORF">DDV22_07135</name>
    <name evidence="4" type="ORF">DDV23_07510</name>
</gene>
<dbReference type="EMBL" id="QVQY01000018">
    <property type="protein sequence ID" value="RFU50724.1"/>
    <property type="molecule type" value="Genomic_DNA"/>
</dbReference>
<dbReference type="EMBL" id="QVQZ01000017">
    <property type="protein sequence ID" value="RFU52875.1"/>
    <property type="molecule type" value="Genomic_DNA"/>
</dbReference>
<feature type="transmembrane region" description="Helical" evidence="1">
    <location>
        <begin position="74"/>
        <end position="92"/>
    </location>
</feature>
<accession>A0A346NB82</accession>
<dbReference type="KEGG" id="schj:DDV21_003875"/>
<evidence type="ECO:0000256" key="1">
    <source>
        <dbReference type="SAM" id="Phobius"/>
    </source>
</evidence>
<organism evidence="4 6">
    <name type="scientific">Streptococcus chenjunshii</name>
    <dbReference type="NCBI Taxonomy" id="2173853"/>
    <lineage>
        <taxon>Bacteria</taxon>
        <taxon>Bacillati</taxon>
        <taxon>Bacillota</taxon>
        <taxon>Bacilli</taxon>
        <taxon>Lactobacillales</taxon>
        <taxon>Streptococcaceae</taxon>
        <taxon>Streptococcus</taxon>
    </lineage>
</organism>
<evidence type="ECO:0000313" key="3">
    <source>
        <dbReference type="EMBL" id="RFU50724.1"/>
    </source>
</evidence>
<reference evidence="4 6" key="2">
    <citation type="submission" date="2018-08" db="EMBL/GenBank/DDBJ databases">
        <title>Draft genome of Streptococcus sp. nov. Z1.</title>
        <authorList>
            <person name="Tian Z."/>
        </authorList>
    </citation>
    <scope>NUCLEOTIDE SEQUENCE [LARGE SCALE GENOMIC DNA]</scope>
    <source>
        <strain evidence="4">Z1</strain>
        <strain evidence="6">Z1(2018)</strain>
    </source>
</reference>
<dbReference type="AlphaFoldDB" id="A0A372KKS5"/>
<protein>
    <submittedName>
        <fullName evidence="4">Uncharacterized protein</fullName>
    </submittedName>
</protein>
<evidence type="ECO:0000313" key="2">
    <source>
        <dbReference type="EMBL" id="AXQ78277.1"/>
    </source>
</evidence>
<dbReference type="EMBL" id="CP031733">
    <property type="protein sequence ID" value="AXQ78277.1"/>
    <property type="molecule type" value="Genomic_DNA"/>
</dbReference>
<keyword evidence="7" id="KW-1185">Reference proteome</keyword>
<dbReference type="Proteomes" id="UP000262901">
    <property type="component" value="Unassembled WGS sequence"/>
</dbReference>
<feature type="transmembrane region" description="Helical" evidence="1">
    <location>
        <begin position="7"/>
        <end position="26"/>
    </location>
</feature>
<dbReference type="Proteomes" id="UP000246115">
    <property type="component" value="Chromosome"/>
</dbReference>
<dbReference type="Proteomes" id="UP000264056">
    <property type="component" value="Unassembled WGS sequence"/>
</dbReference>